<dbReference type="EMBL" id="FSHM01000004">
    <property type="protein sequence ID" value="SIB24685.1"/>
    <property type="molecule type" value="Genomic_DNA"/>
</dbReference>
<name>A0AB38D174_9MYCO</name>
<comment type="caution">
    <text evidence="1">The sequence shown here is derived from an EMBL/GenBank/DDBJ whole genome shotgun (WGS) entry which is preliminary data.</text>
</comment>
<sequence length="116" mass="12844">MLSPNVTEKVTVFRGSTDKYGNPNKAVHGTVDGVFAWGGSRGNGARFTQSNDRREAAAINADFYVARGTDVRARDRLKRSNGEEYTVVGHALWDQCHPMDGFDFGWMVFNLESLNG</sequence>
<organism evidence="1 2">
    <name type="scientific">Mycobacteroides abscessus subsp. abscessus</name>
    <dbReference type="NCBI Taxonomy" id="1185650"/>
    <lineage>
        <taxon>Bacteria</taxon>
        <taxon>Bacillati</taxon>
        <taxon>Actinomycetota</taxon>
        <taxon>Actinomycetes</taxon>
        <taxon>Mycobacteriales</taxon>
        <taxon>Mycobacteriaceae</taxon>
        <taxon>Mycobacteroides</taxon>
        <taxon>Mycobacteroides abscessus</taxon>
    </lineage>
</organism>
<protein>
    <recommendedName>
        <fullName evidence="3">Head-to-tail stopper</fullName>
    </recommendedName>
</protein>
<accession>A0AB38D174</accession>
<dbReference type="AlphaFoldDB" id="A0AB38D174"/>
<dbReference type="Proteomes" id="UP000185210">
    <property type="component" value="Unassembled WGS sequence"/>
</dbReference>
<gene>
    <name evidence="1" type="ORF">SAMEA2070301_03377</name>
</gene>
<dbReference type="RefSeq" id="WP_074323190.1">
    <property type="nucleotide sequence ID" value="NZ_FRZT01000017.1"/>
</dbReference>
<evidence type="ECO:0000313" key="2">
    <source>
        <dbReference type="Proteomes" id="UP000185210"/>
    </source>
</evidence>
<proteinExistence type="predicted"/>
<evidence type="ECO:0000313" key="1">
    <source>
        <dbReference type="EMBL" id="SIB24685.1"/>
    </source>
</evidence>
<evidence type="ECO:0008006" key="3">
    <source>
        <dbReference type="Google" id="ProtNLM"/>
    </source>
</evidence>
<reference evidence="1 2" key="1">
    <citation type="submission" date="2016-11" db="EMBL/GenBank/DDBJ databases">
        <authorList>
            <consortium name="Pathogen Informatics"/>
        </authorList>
    </citation>
    <scope>NUCLEOTIDE SEQUENCE [LARGE SCALE GENOMIC DNA]</scope>
    <source>
        <strain evidence="1 2">104</strain>
    </source>
</reference>